<keyword evidence="1" id="KW-0433">Leucine-rich repeat</keyword>
<dbReference type="Pfam" id="PF13855">
    <property type="entry name" value="LRR_8"/>
    <property type="match status" value="1"/>
</dbReference>
<dbReference type="SUPFAM" id="SSF52058">
    <property type="entry name" value="L domain-like"/>
    <property type="match status" value="1"/>
</dbReference>
<protein>
    <submittedName>
        <fullName evidence="4">D3d182af-fa1e-4275-9668-d3d2404bb36e</fullName>
    </submittedName>
</protein>
<evidence type="ECO:0000313" key="5">
    <source>
        <dbReference type="Proteomes" id="UP000289323"/>
    </source>
</evidence>
<dbReference type="AlphaFoldDB" id="A0A3S4EY05"/>
<dbReference type="PANTHER" id="PTHR48051">
    <property type="match status" value="1"/>
</dbReference>
<dbReference type="InterPro" id="IPR032675">
    <property type="entry name" value="LRR_dom_sf"/>
</dbReference>
<proteinExistence type="predicted"/>
<dbReference type="InterPro" id="IPR001611">
    <property type="entry name" value="Leu-rich_rpt"/>
</dbReference>
<reference evidence="4 5" key="1">
    <citation type="submission" date="2018-04" db="EMBL/GenBank/DDBJ databases">
        <authorList>
            <person name="Huttner S."/>
            <person name="Dainat J."/>
        </authorList>
    </citation>
    <scope>NUCLEOTIDE SEQUENCE [LARGE SCALE GENOMIC DNA]</scope>
</reference>
<gene>
    <name evidence="4" type="ORF">TT172_LOCUS1487</name>
</gene>
<dbReference type="Proteomes" id="UP000289323">
    <property type="component" value="Unassembled WGS sequence"/>
</dbReference>
<feature type="compositionally biased region" description="Low complexity" evidence="3">
    <location>
        <begin position="46"/>
        <end position="62"/>
    </location>
</feature>
<evidence type="ECO:0000313" key="4">
    <source>
        <dbReference type="EMBL" id="SPQ19068.1"/>
    </source>
</evidence>
<dbReference type="EMBL" id="OUUZ01000001">
    <property type="protein sequence ID" value="SPQ19068.1"/>
    <property type="molecule type" value="Genomic_DNA"/>
</dbReference>
<dbReference type="PROSITE" id="PS51450">
    <property type="entry name" value="LRR"/>
    <property type="match status" value="1"/>
</dbReference>
<sequence>MQDLESTDPRLAPLDRQEMADEPTLPRLPPSLLVNDGRKRGRSMGSPPTHSSSTSSDPAFFSSDDDPALDNYQTHGRRKRRYVGTWYDQQPASSDSGVSEDASPSYHPPRRSRARSRARPQQQKRQLKRQLDSGVWMGADGCSTDTDDSVDLEPVASRLPLALPRTQGPMQSSAAQPQGWEMEQIVRDKILACVENGTEQVDLSGLDLESIPPGLLDPISEIAPIPTVAKDVGFEQRDPQIKLFLSNNRLTSFPVGLLSLEHLTVLSLRANNLVKLPPAIAKLRNLETLNIAQNRIRYLPAELLELLQKGSKLRNLHFQPNPLWRPQGVLVDSEGAEEYERLTFGARPEMEVELPWSGLTTKLQSRTPVHFADGVRDAAGSTFTIPAPDSDAEPVCPLEPFSQLAVPEALAREVRFQGATSKLLNPRGPKTLLELAIGACAASGQADRVVRYLREEDRVPHYLAPVVERAAAIHDEGGLRCAVCGRATLMPLAQWLEFRQIGRTTITVDAAGRNTDCKFVGLGDGDRALLVPFLRVGCSWKCVPARVEQTKGKKVQGLNGDLGVRG</sequence>
<dbReference type="SMART" id="SM00369">
    <property type="entry name" value="LRR_TYP"/>
    <property type="match status" value="2"/>
</dbReference>
<accession>A0A3S4EY05</accession>
<dbReference type="GO" id="GO:0005737">
    <property type="term" value="C:cytoplasm"/>
    <property type="evidence" value="ECO:0007669"/>
    <property type="project" value="TreeGrafter"/>
</dbReference>
<evidence type="ECO:0000256" key="3">
    <source>
        <dbReference type="SAM" id="MobiDB-lite"/>
    </source>
</evidence>
<dbReference type="InterPro" id="IPR050216">
    <property type="entry name" value="LRR_domain-containing"/>
</dbReference>
<feature type="compositionally biased region" description="Basic residues" evidence="3">
    <location>
        <begin position="108"/>
        <end position="118"/>
    </location>
</feature>
<keyword evidence="2" id="KW-0677">Repeat</keyword>
<dbReference type="PANTHER" id="PTHR48051:SF1">
    <property type="entry name" value="RAS SUPPRESSOR PROTEIN 1"/>
    <property type="match status" value="1"/>
</dbReference>
<feature type="region of interest" description="Disordered" evidence="3">
    <location>
        <begin position="1"/>
        <end position="133"/>
    </location>
</feature>
<feature type="compositionally biased region" description="Polar residues" evidence="3">
    <location>
        <begin position="87"/>
        <end position="97"/>
    </location>
</feature>
<dbReference type="Gene3D" id="3.80.10.10">
    <property type="entry name" value="Ribonuclease Inhibitor"/>
    <property type="match status" value="1"/>
</dbReference>
<evidence type="ECO:0000256" key="2">
    <source>
        <dbReference type="ARBA" id="ARBA00022737"/>
    </source>
</evidence>
<name>A0A3S4EY05_9PEZI</name>
<organism evidence="4 5">
    <name type="scientific">Thermothielavioides terrestris</name>
    <dbReference type="NCBI Taxonomy" id="2587410"/>
    <lineage>
        <taxon>Eukaryota</taxon>
        <taxon>Fungi</taxon>
        <taxon>Dikarya</taxon>
        <taxon>Ascomycota</taxon>
        <taxon>Pezizomycotina</taxon>
        <taxon>Sordariomycetes</taxon>
        <taxon>Sordariomycetidae</taxon>
        <taxon>Sordariales</taxon>
        <taxon>Chaetomiaceae</taxon>
        <taxon>Thermothielavioides</taxon>
    </lineage>
</organism>
<dbReference type="InterPro" id="IPR003591">
    <property type="entry name" value="Leu-rich_rpt_typical-subtyp"/>
</dbReference>
<evidence type="ECO:0000256" key="1">
    <source>
        <dbReference type="ARBA" id="ARBA00022614"/>
    </source>
</evidence>